<name>A0A915JN70_ROMCU</name>
<protein>
    <submittedName>
        <fullName evidence="2">Ribosomal protein S15</fullName>
    </submittedName>
</protein>
<evidence type="ECO:0000313" key="2">
    <source>
        <dbReference type="WBParaSite" id="nRc.2.0.1.t27645-RA"/>
    </source>
</evidence>
<accession>A0A915JN70</accession>
<dbReference type="Proteomes" id="UP000887565">
    <property type="component" value="Unplaced"/>
</dbReference>
<keyword evidence="1" id="KW-1185">Reference proteome</keyword>
<reference evidence="2" key="1">
    <citation type="submission" date="2022-11" db="UniProtKB">
        <authorList>
            <consortium name="WormBaseParasite"/>
        </authorList>
    </citation>
    <scope>IDENTIFICATION</scope>
</reference>
<dbReference type="AlphaFoldDB" id="A0A915JN70"/>
<organism evidence="1 2">
    <name type="scientific">Romanomermis culicivorax</name>
    <name type="common">Nematode worm</name>
    <dbReference type="NCBI Taxonomy" id="13658"/>
    <lineage>
        <taxon>Eukaryota</taxon>
        <taxon>Metazoa</taxon>
        <taxon>Ecdysozoa</taxon>
        <taxon>Nematoda</taxon>
        <taxon>Enoplea</taxon>
        <taxon>Dorylaimia</taxon>
        <taxon>Mermithida</taxon>
        <taxon>Mermithoidea</taxon>
        <taxon>Mermithidae</taxon>
        <taxon>Romanomermis</taxon>
    </lineage>
</organism>
<proteinExistence type="predicted"/>
<evidence type="ECO:0000313" key="1">
    <source>
        <dbReference type="Proteomes" id="UP000887565"/>
    </source>
</evidence>
<dbReference type="WBParaSite" id="nRc.2.0.1.t27645-RA">
    <property type="protein sequence ID" value="nRc.2.0.1.t27645-RA"/>
    <property type="gene ID" value="nRc.2.0.1.g27645"/>
</dbReference>
<sequence length="58" mass="7003">MLSMEVLKSIARLKQNHKISCKRQLRINGVMRIVKKYNLTRQLVMPNRLTRSRPRNHF</sequence>